<evidence type="ECO:0000313" key="6">
    <source>
        <dbReference type="EMBL" id="EPT02967.1"/>
    </source>
</evidence>
<evidence type="ECO:0000256" key="3">
    <source>
        <dbReference type="ARBA" id="ARBA00023315"/>
    </source>
</evidence>
<feature type="active site" description="Proton acceptor" evidence="4">
    <location>
        <position position="338"/>
    </location>
</feature>
<dbReference type="AlphaFoldDB" id="S8EDA4"/>
<gene>
    <name evidence="6" type="ORF">FOMPIDRAFT_1117071</name>
</gene>
<dbReference type="InParanoid" id="S8EDA4"/>
<reference evidence="6 7" key="1">
    <citation type="journal article" date="2012" name="Science">
        <title>The Paleozoic origin of enzymatic lignin decomposition reconstructed from 31 fungal genomes.</title>
        <authorList>
            <person name="Floudas D."/>
            <person name="Binder M."/>
            <person name="Riley R."/>
            <person name="Barry K."/>
            <person name="Blanchette R.A."/>
            <person name="Henrissat B."/>
            <person name="Martinez A.T."/>
            <person name="Otillar R."/>
            <person name="Spatafora J.W."/>
            <person name="Yadav J.S."/>
            <person name="Aerts A."/>
            <person name="Benoit I."/>
            <person name="Boyd A."/>
            <person name="Carlson A."/>
            <person name="Copeland A."/>
            <person name="Coutinho P.M."/>
            <person name="de Vries R.P."/>
            <person name="Ferreira P."/>
            <person name="Findley K."/>
            <person name="Foster B."/>
            <person name="Gaskell J."/>
            <person name="Glotzer D."/>
            <person name="Gorecki P."/>
            <person name="Heitman J."/>
            <person name="Hesse C."/>
            <person name="Hori C."/>
            <person name="Igarashi K."/>
            <person name="Jurgens J.A."/>
            <person name="Kallen N."/>
            <person name="Kersten P."/>
            <person name="Kohler A."/>
            <person name="Kuees U."/>
            <person name="Kumar T.K.A."/>
            <person name="Kuo A."/>
            <person name="LaButti K."/>
            <person name="Larrondo L.F."/>
            <person name="Lindquist E."/>
            <person name="Ling A."/>
            <person name="Lombard V."/>
            <person name="Lucas S."/>
            <person name="Lundell T."/>
            <person name="Martin R."/>
            <person name="McLaughlin D.J."/>
            <person name="Morgenstern I."/>
            <person name="Morin E."/>
            <person name="Murat C."/>
            <person name="Nagy L.G."/>
            <person name="Nolan M."/>
            <person name="Ohm R.A."/>
            <person name="Patyshakuliyeva A."/>
            <person name="Rokas A."/>
            <person name="Ruiz-Duenas F.J."/>
            <person name="Sabat G."/>
            <person name="Salamov A."/>
            <person name="Samejima M."/>
            <person name="Schmutz J."/>
            <person name="Slot J.C."/>
            <person name="St John F."/>
            <person name="Stenlid J."/>
            <person name="Sun H."/>
            <person name="Sun S."/>
            <person name="Syed K."/>
            <person name="Tsang A."/>
            <person name="Wiebenga A."/>
            <person name="Young D."/>
            <person name="Pisabarro A."/>
            <person name="Eastwood D.C."/>
            <person name="Martin F."/>
            <person name="Cullen D."/>
            <person name="Grigoriev I.V."/>
            <person name="Hibbett D.S."/>
        </authorList>
    </citation>
    <scope>NUCLEOTIDE SEQUENCE</scope>
    <source>
        <strain evidence="7">FP-58527</strain>
    </source>
</reference>
<dbReference type="Proteomes" id="UP000015241">
    <property type="component" value="Unassembled WGS sequence"/>
</dbReference>
<protein>
    <recommendedName>
        <fullName evidence="5">Choline/carnitine acyltransferase domain-containing protein</fullName>
    </recommendedName>
</protein>
<dbReference type="PANTHER" id="PTHR22589">
    <property type="entry name" value="CARNITINE O-ACYLTRANSFERASE"/>
    <property type="match status" value="1"/>
</dbReference>
<evidence type="ECO:0000259" key="5">
    <source>
        <dbReference type="Pfam" id="PF00755"/>
    </source>
</evidence>
<dbReference type="GO" id="GO:0016746">
    <property type="term" value="F:acyltransferase activity"/>
    <property type="evidence" value="ECO:0007669"/>
    <property type="project" value="UniProtKB-KW"/>
</dbReference>
<evidence type="ECO:0000256" key="1">
    <source>
        <dbReference type="ARBA" id="ARBA00005232"/>
    </source>
</evidence>
<dbReference type="Gene3D" id="3.30.559.70">
    <property type="entry name" value="Choline/Carnitine o-acyltransferase, domain 2"/>
    <property type="match status" value="1"/>
</dbReference>
<keyword evidence="2" id="KW-0808">Transferase</keyword>
<keyword evidence="7" id="KW-1185">Reference proteome</keyword>
<dbReference type="Gene3D" id="3.30.559.10">
    <property type="entry name" value="Chloramphenicol acetyltransferase-like domain"/>
    <property type="match status" value="1"/>
</dbReference>
<dbReference type="PROSITE" id="PS00439">
    <property type="entry name" value="ACYLTRANSF_C_1"/>
    <property type="match status" value="1"/>
</dbReference>
<organism evidence="6 7">
    <name type="scientific">Fomitopsis schrenkii</name>
    <name type="common">Brown rot fungus</name>
    <dbReference type="NCBI Taxonomy" id="2126942"/>
    <lineage>
        <taxon>Eukaryota</taxon>
        <taxon>Fungi</taxon>
        <taxon>Dikarya</taxon>
        <taxon>Basidiomycota</taxon>
        <taxon>Agaricomycotina</taxon>
        <taxon>Agaricomycetes</taxon>
        <taxon>Polyporales</taxon>
        <taxon>Fomitopsis</taxon>
    </lineage>
</organism>
<dbReference type="OrthoDB" id="240216at2759"/>
<evidence type="ECO:0000313" key="7">
    <source>
        <dbReference type="Proteomes" id="UP000015241"/>
    </source>
</evidence>
<dbReference type="STRING" id="743788.S8EDA4"/>
<evidence type="ECO:0000256" key="4">
    <source>
        <dbReference type="PIRSR" id="PIRSR600542-1"/>
    </source>
</evidence>
<keyword evidence="3" id="KW-0012">Acyltransferase</keyword>
<dbReference type="PANTHER" id="PTHR22589:SF103">
    <property type="entry name" value="CARNITINE O-ACETYL-TRANSFERASE, ISOFORM A-RELATED"/>
    <property type="match status" value="1"/>
</dbReference>
<sequence length="632" mass="70108">MASTRQRPPHWKALAHAPLPGTTFAAQAKLPKLPVPPLKDTIDTLKETLRPIAWDESEYTTALRKVDEFAKGPAEELQRRLAERQAKTEHWLEEWWDDGGYLTYRDSVCINVSYYYGFNAHPAHLPQTPLHRAASIVRAVMLFRQQLKLGQLPPEATKEGPICVDTYRWMFDCCRVPGQPADWSVSYAREGDRGDSGHVIVLRRGRVWKIEPWHNGRLLDVDELQAQIRHIYENTKDEHPAVGILTASNRDVWTKDYDTLAADPHNESILRTVHSAAFVLCLDAERAPDLVAHSRLLWHGALPPTPEPAQMGLRNRWMDKPCQFIVADDGAAGFVGEHSVMDGTPTAYLCDVVLDTIAAPHFAARNASIPSDGQTALPIALDWHISDATRTAIRTAAHSAHALAAGQALNIVRTPYGKAAIKAFRVSPDSWAQLLIQLAYARLLRARGERRAGGTYEAAATRRFFKGRTEAVRVVSAEADAWVASMDDPGVGAEERGRLFRKAVETHVARARRAGNGLGIDRHLLGLRKSLREGEPLPAVFADPVVQRASTWVLSTSAVFSKHFGPYGWGEVVPNGFGVPYLTGFDDFLQYTITSRTDMPNAEFCAEIERAAQDLYDLHVALAGPSNPKAHL</sequence>
<proteinExistence type="inferred from homology"/>
<dbReference type="Pfam" id="PF00755">
    <property type="entry name" value="Carn_acyltransf"/>
    <property type="match status" value="1"/>
</dbReference>
<dbReference type="InterPro" id="IPR023213">
    <property type="entry name" value="CAT-like_dom_sf"/>
</dbReference>
<comment type="similarity">
    <text evidence="1">Belongs to the carnitine/choline acetyltransferase family.</text>
</comment>
<name>S8EDA4_FOMSC</name>
<dbReference type="InterPro" id="IPR039551">
    <property type="entry name" value="Cho/carn_acyl_trans"/>
</dbReference>
<feature type="domain" description="Choline/carnitine acyltransferase" evidence="5">
    <location>
        <begin position="33"/>
        <end position="609"/>
    </location>
</feature>
<dbReference type="SUPFAM" id="SSF52777">
    <property type="entry name" value="CoA-dependent acyltransferases"/>
    <property type="match status" value="2"/>
</dbReference>
<dbReference type="InterPro" id="IPR042231">
    <property type="entry name" value="Cho/carn_acyl_trans_2"/>
</dbReference>
<dbReference type="eggNOG" id="KOG3717">
    <property type="taxonomic scope" value="Eukaryota"/>
</dbReference>
<dbReference type="InterPro" id="IPR000542">
    <property type="entry name" value="Carn_acyl_trans"/>
</dbReference>
<evidence type="ECO:0000256" key="2">
    <source>
        <dbReference type="ARBA" id="ARBA00022679"/>
    </source>
</evidence>
<dbReference type="EMBL" id="KE504132">
    <property type="protein sequence ID" value="EPT02967.1"/>
    <property type="molecule type" value="Genomic_DNA"/>
</dbReference>
<dbReference type="HOGENOM" id="CLU_013513_5_1_1"/>
<accession>S8EDA4</accession>